<keyword evidence="7" id="KW-0256">Endoplasmic reticulum</keyword>
<dbReference type="GO" id="GO:0005506">
    <property type="term" value="F:iron ion binding"/>
    <property type="evidence" value="ECO:0007669"/>
    <property type="project" value="InterPro"/>
</dbReference>
<evidence type="ECO:0000256" key="3">
    <source>
        <dbReference type="ARBA" id="ARBA00004586"/>
    </source>
</evidence>
<evidence type="ECO:0000256" key="9">
    <source>
        <dbReference type="ARBA" id="ARBA00023033"/>
    </source>
</evidence>
<organism evidence="13 14">
    <name type="scientific">Araneus ventricosus</name>
    <name type="common">Orbweaver spider</name>
    <name type="synonym">Epeira ventricosa</name>
    <dbReference type="NCBI Taxonomy" id="182803"/>
    <lineage>
        <taxon>Eukaryota</taxon>
        <taxon>Metazoa</taxon>
        <taxon>Ecdysozoa</taxon>
        <taxon>Arthropoda</taxon>
        <taxon>Chelicerata</taxon>
        <taxon>Arachnida</taxon>
        <taxon>Araneae</taxon>
        <taxon>Araneomorphae</taxon>
        <taxon>Entelegynae</taxon>
        <taxon>Araneoidea</taxon>
        <taxon>Araneidae</taxon>
        <taxon>Araneus</taxon>
    </lineage>
</organism>
<evidence type="ECO:0000256" key="8">
    <source>
        <dbReference type="ARBA" id="ARBA00023004"/>
    </source>
</evidence>
<accession>A0A4Y2TRE8</accession>
<keyword evidence="8 11" id="KW-0408">Iron</keyword>
<evidence type="ECO:0000256" key="11">
    <source>
        <dbReference type="PIRSR" id="PIRSR602403-1"/>
    </source>
</evidence>
<evidence type="ECO:0000256" key="5">
    <source>
        <dbReference type="ARBA" id="ARBA00022617"/>
    </source>
</evidence>
<keyword evidence="10" id="KW-0472">Membrane</keyword>
<evidence type="ECO:0000256" key="1">
    <source>
        <dbReference type="ARBA" id="ARBA00001971"/>
    </source>
</evidence>
<dbReference type="InterPro" id="IPR017972">
    <property type="entry name" value="Cyt_P450_CS"/>
</dbReference>
<name>A0A4Y2TRE8_ARAVE</name>
<dbReference type="AlphaFoldDB" id="A0A4Y2TRE8"/>
<dbReference type="Gene3D" id="1.10.630.10">
    <property type="entry name" value="Cytochrome P450"/>
    <property type="match status" value="1"/>
</dbReference>
<dbReference type="GO" id="GO:0005789">
    <property type="term" value="C:endoplasmic reticulum membrane"/>
    <property type="evidence" value="ECO:0007669"/>
    <property type="project" value="UniProtKB-SubCell"/>
</dbReference>
<sequence length="126" mass="14543">MKINVVLLIEISVGHNVLPRTICGIFIFGLHLDPESFPDPEIFDPDRFLPDNSKGRHPYSFVPFSAGLRNCIGQKFAMMEMKTIISSVLRRFRVTSLDSREKVILYPNLVIRSVRPVRLRFESRLL</sequence>
<dbReference type="PANTHER" id="PTHR24291:SF189">
    <property type="entry name" value="CYTOCHROME P450 4C3-RELATED"/>
    <property type="match status" value="1"/>
</dbReference>
<dbReference type="Proteomes" id="UP000499080">
    <property type="component" value="Unassembled WGS sequence"/>
</dbReference>
<protein>
    <submittedName>
        <fullName evidence="13">Cytochrome P450 4V2</fullName>
    </submittedName>
</protein>
<dbReference type="SUPFAM" id="SSF48264">
    <property type="entry name" value="Cytochrome P450"/>
    <property type="match status" value="1"/>
</dbReference>
<dbReference type="GO" id="GO:0004497">
    <property type="term" value="F:monooxygenase activity"/>
    <property type="evidence" value="ECO:0007669"/>
    <property type="project" value="UniProtKB-KW"/>
</dbReference>
<evidence type="ECO:0000313" key="14">
    <source>
        <dbReference type="Proteomes" id="UP000499080"/>
    </source>
</evidence>
<evidence type="ECO:0000256" key="7">
    <source>
        <dbReference type="ARBA" id="ARBA00022824"/>
    </source>
</evidence>
<comment type="subcellular location">
    <subcellularLocation>
        <location evidence="3">Endoplasmic reticulum membrane</location>
    </subcellularLocation>
</comment>
<keyword evidence="9 12" id="KW-0503">Monooxygenase</keyword>
<dbReference type="GO" id="GO:0016705">
    <property type="term" value="F:oxidoreductase activity, acting on paired donors, with incorporation or reduction of molecular oxygen"/>
    <property type="evidence" value="ECO:0007669"/>
    <property type="project" value="InterPro"/>
</dbReference>
<proteinExistence type="inferred from homology"/>
<keyword evidence="6 11" id="KW-0479">Metal-binding</keyword>
<dbReference type="InterPro" id="IPR001128">
    <property type="entry name" value="Cyt_P450"/>
</dbReference>
<feature type="binding site" description="axial binding residue" evidence="11">
    <location>
        <position position="71"/>
    </location>
    <ligand>
        <name>heme</name>
        <dbReference type="ChEBI" id="CHEBI:30413"/>
    </ligand>
    <ligandPart>
        <name>Fe</name>
        <dbReference type="ChEBI" id="CHEBI:18248"/>
    </ligandPart>
</feature>
<dbReference type="PRINTS" id="PR00465">
    <property type="entry name" value="EP450IV"/>
</dbReference>
<evidence type="ECO:0000256" key="4">
    <source>
        <dbReference type="ARBA" id="ARBA00010617"/>
    </source>
</evidence>
<evidence type="ECO:0000256" key="2">
    <source>
        <dbReference type="ARBA" id="ARBA00003690"/>
    </source>
</evidence>
<keyword evidence="14" id="KW-1185">Reference proteome</keyword>
<dbReference type="GO" id="GO:0020037">
    <property type="term" value="F:heme binding"/>
    <property type="evidence" value="ECO:0007669"/>
    <property type="project" value="InterPro"/>
</dbReference>
<comment type="function">
    <text evidence="2">May be involved in the metabolism of insect hormones and in the breakdown of synthetic insecticides.</text>
</comment>
<comment type="caution">
    <text evidence="13">The sequence shown here is derived from an EMBL/GenBank/DDBJ whole genome shotgun (WGS) entry which is preliminary data.</text>
</comment>
<reference evidence="13 14" key="1">
    <citation type="journal article" date="2019" name="Sci. Rep.">
        <title>Orb-weaving spider Araneus ventricosus genome elucidates the spidroin gene catalogue.</title>
        <authorList>
            <person name="Kono N."/>
            <person name="Nakamura H."/>
            <person name="Ohtoshi R."/>
            <person name="Moran D.A.P."/>
            <person name="Shinohara A."/>
            <person name="Yoshida Y."/>
            <person name="Fujiwara M."/>
            <person name="Mori M."/>
            <person name="Tomita M."/>
            <person name="Arakawa K."/>
        </authorList>
    </citation>
    <scope>NUCLEOTIDE SEQUENCE [LARGE SCALE GENOMIC DNA]</scope>
</reference>
<dbReference type="InterPro" id="IPR050196">
    <property type="entry name" value="Cytochrome_P450_Monoox"/>
</dbReference>
<dbReference type="PANTHER" id="PTHR24291">
    <property type="entry name" value="CYTOCHROME P450 FAMILY 4"/>
    <property type="match status" value="1"/>
</dbReference>
<keyword evidence="5 11" id="KW-0349">Heme</keyword>
<evidence type="ECO:0000256" key="10">
    <source>
        <dbReference type="ARBA" id="ARBA00023136"/>
    </source>
</evidence>
<dbReference type="Pfam" id="PF00067">
    <property type="entry name" value="p450"/>
    <property type="match status" value="1"/>
</dbReference>
<evidence type="ECO:0000256" key="6">
    <source>
        <dbReference type="ARBA" id="ARBA00022723"/>
    </source>
</evidence>
<dbReference type="InterPro" id="IPR002403">
    <property type="entry name" value="Cyt_P450_E_grp-IV"/>
</dbReference>
<dbReference type="EMBL" id="BGPR01030537">
    <property type="protein sequence ID" value="GBO03118.1"/>
    <property type="molecule type" value="Genomic_DNA"/>
</dbReference>
<keyword evidence="12" id="KW-0560">Oxidoreductase</keyword>
<dbReference type="OrthoDB" id="1470350at2759"/>
<dbReference type="PROSITE" id="PS00086">
    <property type="entry name" value="CYTOCHROME_P450"/>
    <property type="match status" value="1"/>
</dbReference>
<evidence type="ECO:0000313" key="13">
    <source>
        <dbReference type="EMBL" id="GBO03118.1"/>
    </source>
</evidence>
<comment type="similarity">
    <text evidence="4 12">Belongs to the cytochrome P450 family.</text>
</comment>
<gene>
    <name evidence="13" type="primary">CYP4V2_3</name>
    <name evidence="13" type="ORF">AVEN_199049_1</name>
</gene>
<comment type="cofactor">
    <cofactor evidence="1 11">
        <name>heme</name>
        <dbReference type="ChEBI" id="CHEBI:30413"/>
    </cofactor>
</comment>
<dbReference type="InterPro" id="IPR036396">
    <property type="entry name" value="Cyt_P450_sf"/>
</dbReference>
<evidence type="ECO:0000256" key="12">
    <source>
        <dbReference type="RuleBase" id="RU000461"/>
    </source>
</evidence>